<dbReference type="Gene3D" id="1.20.58.100">
    <property type="entry name" value="Fumarate reductase/succinate dehydrogenase flavoprotein-like, C-terminal domain"/>
    <property type="match status" value="1"/>
</dbReference>
<keyword evidence="5" id="KW-0813">Transport</keyword>
<keyword evidence="6" id="KW-0285">Flavoprotein</keyword>
<dbReference type="GO" id="GO:0005886">
    <property type="term" value="C:plasma membrane"/>
    <property type="evidence" value="ECO:0007669"/>
    <property type="project" value="TreeGrafter"/>
</dbReference>
<comment type="similarity">
    <text evidence="3">Belongs to the FAD-dependent oxidoreductase 2 family. FRD/SDH subfamily.</text>
</comment>
<dbReference type="GO" id="GO:0009055">
    <property type="term" value="F:electron transfer activity"/>
    <property type="evidence" value="ECO:0007669"/>
    <property type="project" value="TreeGrafter"/>
</dbReference>
<comment type="cofactor">
    <cofactor evidence="1">
        <name>FAD</name>
        <dbReference type="ChEBI" id="CHEBI:57692"/>
    </cofactor>
</comment>
<evidence type="ECO:0000256" key="5">
    <source>
        <dbReference type="ARBA" id="ARBA00022448"/>
    </source>
</evidence>
<dbReference type="InterPro" id="IPR030664">
    <property type="entry name" value="SdhA/FrdA/AprA"/>
</dbReference>
<dbReference type="InterPro" id="IPR003953">
    <property type="entry name" value="FAD-dep_OxRdtase_2_FAD-bd"/>
</dbReference>
<dbReference type="Gene3D" id="4.10.80.40">
    <property type="entry name" value="succinate dehydrogenase protein domain"/>
    <property type="match status" value="1"/>
</dbReference>
<feature type="domain" description="Fumarate reductase/succinate dehydrogenase flavoprotein-like C-terminal" evidence="14">
    <location>
        <begin position="448"/>
        <end position="574"/>
    </location>
</feature>
<evidence type="ECO:0000256" key="11">
    <source>
        <dbReference type="ARBA" id="ARBA00049220"/>
    </source>
</evidence>
<evidence type="ECO:0000259" key="14">
    <source>
        <dbReference type="Pfam" id="PF02910"/>
    </source>
</evidence>
<evidence type="ECO:0000313" key="15">
    <source>
        <dbReference type="EMBL" id="CAB1128962.1"/>
    </source>
</evidence>
<keyword evidence="7" id="KW-0274">FAD</keyword>
<dbReference type="GO" id="GO:0022900">
    <property type="term" value="P:electron transport chain"/>
    <property type="evidence" value="ECO:0007669"/>
    <property type="project" value="InterPro"/>
</dbReference>
<dbReference type="PANTHER" id="PTHR11632">
    <property type="entry name" value="SUCCINATE DEHYDROGENASE 2 FLAVOPROTEIN SUBUNIT"/>
    <property type="match status" value="1"/>
</dbReference>
<dbReference type="PANTHER" id="PTHR11632:SF51">
    <property type="entry name" value="SUCCINATE DEHYDROGENASE [UBIQUINONE] FLAVOPROTEIN SUBUNIT, MITOCHONDRIAL"/>
    <property type="match status" value="1"/>
</dbReference>
<dbReference type="Gene3D" id="3.50.50.60">
    <property type="entry name" value="FAD/NAD(P)-binding domain"/>
    <property type="match status" value="1"/>
</dbReference>
<sequence>MAHEADGLLEATAPVETFDVLIVGAGLAGLRAALAVDPALKTAVLSKVYPVRSHSVAAQGGINAAIDPQDRWEDHAFDTVKGSDYLADQDAVEFMCEDAPRVVYEMEHWGTLFSRRPDGRIAQRSFGGQGYPRACYAADKTGRALYQTLFEQSIHHRIRVFEEFFVLSLAVSRGRVAGVVALEIKSGRVVGLSAKAVIFATGGAGMLYARTTNPYINTGEGMAIAFRAGVPLKDMEFVQFHPTTLPGLNVLITEGARGEGAYLLNREGERFMARYAPKLMEVAPRDIVSRAIETEILEGRGFPGGYVLLDMRHLGEDLIRHRLSEIYDFSLTYKGINPVHEPVPVQPGQHYMMGGIATNRRAETRLPGFFAAGECAAVSVHGANRLGANSLLDTLVFGRQAGLGAAEWAKREGAVPFPVEALSAEAARIAAIKARPAGPGSEHYGSIRRELRQTMTDYVGTFRDGPRLAEARRRIEELRARYAGASLMDTGDLFNYDLLAFLETGYMLDLARVIVDGALAREESRGAHARTDFPARDDSRFLKHFLYTPDGADGLVREEEPVVITRYPPKERSY</sequence>
<feature type="active site" description="Proton acceptor" evidence="12">
    <location>
        <position position="285"/>
    </location>
</feature>
<protein>
    <recommendedName>
        <fullName evidence="4">succinate dehydrogenase</fullName>
        <ecNumber evidence="4">1.3.5.1</ecNumber>
    </recommendedName>
</protein>
<dbReference type="GO" id="GO:0050660">
    <property type="term" value="F:flavin adenine dinucleotide binding"/>
    <property type="evidence" value="ECO:0007669"/>
    <property type="project" value="InterPro"/>
</dbReference>
<dbReference type="InterPro" id="IPR027477">
    <property type="entry name" value="Succ_DH/fumarate_Rdtase_cat_sf"/>
</dbReference>
<dbReference type="GO" id="GO:0009061">
    <property type="term" value="P:anaerobic respiration"/>
    <property type="evidence" value="ECO:0007669"/>
    <property type="project" value="TreeGrafter"/>
</dbReference>
<dbReference type="Proteomes" id="UP000503399">
    <property type="component" value="Chromosome"/>
</dbReference>
<evidence type="ECO:0000313" key="16">
    <source>
        <dbReference type="Proteomes" id="UP000503399"/>
    </source>
</evidence>
<comment type="catalytic activity">
    <reaction evidence="11">
        <text>a quinone + succinate = fumarate + a quinol</text>
        <dbReference type="Rhea" id="RHEA:40523"/>
        <dbReference type="ChEBI" id="CHEBI:24646"/>
        <dbReference type="ChEBI" id="CHEBI:29806"/>
        <dbReference type="ChEBI" id="CHEBI:30031"/>
        <dbReference type="ChEBI" id="CHEBI:132124"/>
        <dbReference type="EC" id="1.3.5.1"/>
    </reaction>
</comment>
<dbReference type="InterPro" id="IPR037099">
    <property type="entry name" value="Fum_R/Succ_DH_flav-like_C_sf"/>
</dbReference>
<dbReference type="NCBIfam" id="TIGR01812">
    <property type="entry name" value="sdhA_frdA_Gneg"/>
    <property type="match status" value="1"/>
</dbReference>
<dbReference type="Pfam" id="PF00890">
    <property type="entry name" value="FAD_binding_2"/>
    <property type="match status" value="1"/>
</dbReference>
<reference evidence="15 16" key="1">
    <citation type="submission" date="2020-02" db="EMBL/GenBank/DDBJ databases">
        <authorList>
            <person name="Hogendoorn C."/>
        </authorList>
    </citation>
    <scope>NUCLEOTIDE SEQUENCE [LARGE SCALE GENOMIC DNA]</scope>
    <source>
        <strain evidence="15">R501</strain>
    </source>
</reference>
<dbReference type="GO" id="GO:0033765">
    <property type="term" value="F:steroid dehydrogenase activity, acting on the CH-CH group of donors"/>
    <property type="evidence" value="ECO:0007669"/>
    <property type="project" value="UniProtKB-ARBA"/>
</dbReference>
<keyword evidence="8" id="KW-0249">Electron transport</keyword>
<keyword evidence="9 15" id="KW-0560">Oxidoreductase</keyword>
<dbReference type="AlphaFoldDB" id="A0A6F8ZGS7"/>
<proteinExistence type="inferred from homology"/>
<dbReference type="SUPFAM" id="SSF51905">
    <property type="entry name" value="FAD/NAD(P)-binding domain"/>
    <property type="match status" value="1"/>
</dbReference>
<evidence type="ECO:0000256" key="2">
    <source>
        <dbReference type="ARBA" id="ARBA00004170"/>
    </source>
</evidence>
<dbReference type="KEGG" id="hfv:R50_1456"/>
<dbReference type="PRINTS" id="PR00368">
    <property type="entry name" value="FADPNR"/>
</dbReference>
<dbReference type="Gene3D" id="3.90.700.10">
    <property type="entry name" value="Succinate dehydrogenase/fumarate reductase flavoprotein, catalytic domain"/>
    <property type="match status" value="1"/>
</dbReference>
<dbReference type="GO" id="GO:0008177">
    <property type="term" value="F:succinate dehydrogenase (quinone) activity"/>
    <property type="evidence" value="ECO:0007669"/>
    <property type="project" value="UniProtKB-EC"/>
</dbReference>
<evidence type="ECO:0000256" key="12">
    <source>
        <dbReference type="PIRSR" id="PIRSR000171-1"/>
    </source>
</evidence>
<dbReference type="PIRSF" id="PIRSF000171">
    <property type="entry name" value="SDHA_APRA_LASPO"/>
    <property type="match status" value="1"/>
</dbReference>
<dbReference type="FunFam" id="3.90.700.10:FF:000001">
    <property type="entry name" value="Mitochondrial succinate dehydrogenase flavoprotein subunit"/>
    <property type="match status" value="1"/>
</dbReference>
<evidence type="ECO:0000256" key="3">
    <source>
        <dbReference type="ARBA" id="ARBA00008040"/>
    </source>
</evidence>
<accession>A0A6F8ZGS7</accession>
<name>A0A6F8ZGS7_9FIRM</name>
<evidence type="ECO:0000256" key="9">
    <source>
        <dbReference type="ARBA" id="ARBA00023002"/>
    </source>
</evidence>
<dbReference type="InterPro" id="IPR014006">
    <property type="entry name" value="Succ_Dhase_FrdA_Gneg"/>
</dbReference>
<evidence type="ECO:0000256" key="4">
    <source>
        <dbReference type="ARBA" id="ARBA00012792"/>
    </source>
</evidence>
<comment type="subcellular location">
    <subcellularLocation>
        <location evidence="2">Membrane</location>
        <topology evidence="2">Peripheral membrane protein</topology>
    </subcellularLocation>
</comment>
<dbReference type="InterPro" id="IPR036188">
    <property type="entry name" value="FAD/NAD-bd_sf"/>
</dbReference>
<organism evidence="15 16">
    <name type="scientific">Candidatus Hydrogenisulfobacillus filiaventi</name>
    <dbReference type="NCBI Taxonomy" id="2707344"/>
    <lineage>
        <taxon>Bacteria</taxon>
        <taxon>Bacillati</taxon>
        <taxon>Bacillota</taxon>
        <taxon>Clostridia</taxon>
        <taxon>Eubacteriales</taxon>
        <taxon>Clostridiales Family XVII. Incertae Sedis</taxon>
        <taxon>Candidatus Hydrogenisulfobacillus</taxon>
    </lineage>
</organism>
<evidence type="ECO:0000256" key="7">
    <source>
        <dbReference type="ARBA" id="ARBA00022827"/>
    </source>
</evidence>
<dbReference type="SUPFAM" id="SSF46977">
    <property type="entry name" value="Succinate dehydrogenase/fumarate reductase flavoprotein C-terminal domain"/>
    <property type="match status" value="1"/>
</dbReference>
<dbReference type="InterPro" id="IPR015939">
    <property type="entry name" value="Fum_Rdtase/Succ_DH_flav-like_C"/>
</dbReference>
<evidence type="ECO:0000259" key="13">
    <source>
        <dbReference type="Pfam" id="PF00890"/>
    </source>
</evidence>
<feature type="domain" description="FAD-dependent oxidoreductase 2 FAD-binding" evidence="13">
    <location>
        <begin position="19"/>
        <end position="391"/>
    </location>
</feature>
<gene>
    <name evidence="15" type="primary">sdhA</name>
    <name evidence="15" type="ORF">R50_1456</name>
</gene>
<evidence type="ECO:0000256" key="10">
    <source>
        <dbReference type="ARBA" id="ARBA00023136"/>
    </source>
</evidence>
<keyword evidence="10" id="KW-0472">Membrane</keyword>
<evidence type="ECO:0000256" key="1">
    <source>
        <dbReference type="ARBA" id="ARBA00001974"/>
    </source>
</evidence>
<dbReference type="PROSITE" id="PS00504">
    <property type="entry name" value="FRD_SDH_FAD_BINDING"/>
    <property type="match status" value="1"/>
</dbReference>
<evidence type="ECO:0000256" key="6">
    <source>
        <dbReference type="ARBA" id="ARBA00022630"/>
    </source>
</evidence>
<dbReference type="SUPFAM" id="SSF56425">
    <property type="entry name" value="Succinate dehydrogenase/fumarate reductase flavoprotein, catalytic domain"/>
    <property type="match status" value="1"/>
</dbReference>
<dbReference type="EC" id="1.3.5.1" evidence="4"/>
<dbReference type="EMBL" id="LR778114">
    <property type="protein sequence ID" value="CAB1128962.1"/>
    <property type="molecule type" value="Genomic_DNA"/>
</dbReference>
<evidence type="ECO:0000256" key="8">
    <source>
        <dbReference type="ARBA" id="ARBA00022982"/>
    </source>
</evidence>
<dbReference type="InterPro" id="IPR003952">
    <property type="entry name" value="FRD_SDH_FAD_BS"/>
</dbReference>
<keyword evidence="16" id="KW-1185">Reference proteome</keyword>
<dbReference type="Pfam" id="PF02910">
    <property type="entry name" value="Succ_DH_flav_C"/>
    <property type="match status" value="1"/>
</dbReference>